<dbReference type="RefSeq" id="WP_114899530.1">
    <property type="nucleotide sequence ID" value="NZ_CP031222.1"/>
</dbReference>
<dbReference type="InterPro" id="IPR036291">
    <property type="entry name" value="NAD(P)-bd_dom_sf"/>
</dbReference>
<dbReference type="InterPro" id="IPR002347">
    <property type="entry name" value="SDR_fam"/>
</dbReference>
<evidence type="ECO:0000256" key="3">
    <source>
        <dbReference type="RuleBase" id="RU000363"/>
    </source>
</evidence>
<protein>
    <submittedName>
        <fullName evidence="5">SDR family NAD(P)-dependent oxidoreductase</fullName>
    </submittedName>
</protein>
<evidence type="ECO:0000313" key="6">
    <source>
        <dbReference type="Proteomes" id="UP000253940"/>
    </source>
</evidence>
<name>A0A345P813_9GAMM</name>
<proteinExistence type="inferred from homology"/>
<feature type="domain" description="Ketoreductase" evidence="4">
    <location>
        <begin position="7"/>
        <end position="193"/>
    </location>
</feature>
<evidence type="ECO:0000256" key="2">
    <source>
        <dbReference type="ARBA" id="ARBA00023002"/>
    </source>
</evidence>
<reference evidence="5 6" key="1">
    <citation type="submission" date="2018-07" db="EMBL/GenBank/DDBJ databases">
        <title>Genome sequencing of Moraxellaceae gen. HYN0046.</title>
        <authorList>
            <person name="Kim M."/>
            <person name="Yi H."/>
        </authorList>
    </citation>
    <scope>NUCLEOTIDE SEQUENCE [LARGE SCALE GENOMIC DNA]</scope>
    <source>
        <strain evidence="5 6">HYN0046</strain>
    </source>
</reference>
<dbReference type="KEGG" id="mbah:HYN46_11590"/>
<dbReference type="GO" id="GO:0016616">
    <property type="term" value="F:oxidoreductase activity, acting on the CH-OH group of donors, NAD or NADP as acceptor"/>
    <property type="evidence" value="ECO:0007669"/>
    <property type="project" value="TreeGrafter"/>
</dbReference>
<evidence type="ECO:0000256" key="1">
    <source>
        <dbReference type="ARBA" id="ARBA00006484"/>
    </source>
</evidence>
<dbReference type="Pfam" id="PF00106">
    <property type="entry name" value="adh_short"/>
    <property type="match status" value="1"/>
</dbReference>
<keyword evidence="6" id="KW-1185">Reference proteome</keyword>
<dbReference type="PANTHER" id="PTHR24322:SF736">
    <property type="entry name" value="RETINOL DEHYDROGENASE 10"/>
    <property type="match status" value="1"/>
</dbReference>
<evidence type="ECO:0000313" key="5">
    <source>
        <dbReference type="EMBL" id="AXI03422.1"/>
    </source>
</evidence>
<dbReference type="PRINTS" id="PR00081">
    <property type="entry name" value="GDHRDH"/>
</dbReference>
<dbReference type="PANTHER" id="PTHR24322">
    <property type="entry name" value="PKSB"/>
    <property type="match status" value="1"/>
</dbReference>
<keyword evidence="2" id="KW-0560">Oxidoreductase</keyword>
<dbReference type="EMBL" id="CP031222">
    <property type="protein sequence ID" value="AXI03422.1"/>
    <property type="molecule type" value="Genomic_DNA"/>
</dbReference>
<dbReference type="Gene3D" id="3.40.50.720">
    <property type="entry name" value="NAD(P)-binding Rossmann-like Domain"/>
    <property type="match status" value="1"/>
</dbReference>
<evidence type="ECO:0000259" key="4">
    <source>
        <dbReference type="SMART" id="SM00822"/>
    </source>
</evidence>
<dbReference type="SUPFAM" id="SSF51735">
    <property type="entry name" value="NAD(P)-binding Rossmann-fold domains"/>
    <property type="match status" value="1"/>
</dbReference>
<sequence>MKNFKGKVAAITGAGSGIGQQLAVLLAKEGCNLSLSDVSEAGLAATVELVKPFKINVTTQKVDVSDQAQVAAWAKETVAKHGQVNLIFNNAGVAMGSTVEGMSYKDLEWMMDINFWGVVYGTKEFLPLLKQSGDGHIINISSLFGLTAQPTQSAYNASKFAVRGFTESLRQELDMQKLGVSSTCVHPGGIRTNIAKSARMSDSLSTLGMNAQKSIKDFDKMLRILPEEAARQILNAVRHNQRRLLIGNDAKILDLMQRIMPQGYQKVFGTVTKLQARLSASKKAKAKKLSS</sequence>
<organism evidence="5 6">
    <name type="scientific">Aquirhabdus parva</name>
    <dbReference type="NCBI Taxonomy" id="2283318"/>
    <lineage>
        <taxon>Bacteria</taxon>
        <taxon>Pseudomonadati</taxon>
        <taxon>Pseudomonadota</taxon>
        <taxon>Gammaproteobacteria</taxon>
        <taxon>Moraxellales</taxon>
        <taxon>Moraxellaceae</taxon>
        <taxon>Aquirhabdus</taxon>
    </lineage>
</organism>
<dbReference type="PRINTS" id="PR00080">
    <property type="entry name" value="SDRFAMILY"/>
</dbReference>
<dbReference type="InterPro" id="IPR020904">
    <property type="entry name" value="Sc_DH/Rdtase_CS"/>
</dbReference>
<dbReference type="Proteomes" id="UP000253940">
    <property type="component" value="Chromosome"/>
</dbReference>
<dbReference type="OrthoDB" id="4690547at2"/>
<accession>A0A345P813</accession>
<dbReference type="AlphaFoldDB" id="A0A345P813"/>
<dbReference type="SMART" id="SM00822">
    <property type="entry name" value="PKS_KR"/>
    <property type="match status" value="1"/>
</dbReference>
<dbReference type="InterPro" id="IPR057326">
    <property type="entry name" value="KR_dom"/>
</dbReference>
<comment type="similarity">
    <text evidence="1 3">Belongs to the short-chain dehydrogenases/reductases (SDR) family.</text>
</comment>
<dbReference type="PROSITE" id="PS00061">
    <property type="entry name" value="ADH_SHORT"/>
    <property type="match status" value="1"/>
</dbReference>
<gene>
    <name evidence="5" type="ORF">HYN46_11590</name>
</gene>